<proteinExistence type="predicted"/>
<evidence type="ECO:0000313" key="3">
    <source>
        <dbReference type="EMBL" id="ADV61948.1"/>
    </source>
</evidence>
<keyword evidence="4" id="KW-1185">Reference proteome</keyword>
<protein>
    <recommendedName>
        <fullName evidence="5">DUF997 domain-containing protein</fullName>
    </recommendedName>
</protein>
<evidence type="ECO:0000313" key="4">
    <source>
        <dbReference type="Proteomes" id="UP000008631"/>
    </source>
</evidence>
<dbReference type="OrthoDB" id="290233at2"/>
<evidence type="ECO:0008006" key="5">
    <source>
        <dbReference type="Google" id="ProtNLM"/>
    </source>
</evidence>
<organism evidence="3 4">
    <name type="scientific">Isosphaera pallida (strain ATCC 43644 / DSM 9630 / IS1B)</name>
    <dbReference type="NCBI Taxonomy" id="575540"/>
    <lineage>
        <taxon>Bacteria</taxon>
        <taxon>Pseudomonadati</taxon>
        <taxon>Planctomycetota</taxon>
        <taxon>Planctomycetia</taxon>
        <taxon>Isosphaerales</taxon>
        <taxon>Isosphaeraceae</taxon>
        <taxon>Isosphaera</taxon>
    </lineage>
</organism>
<feature type="transmembrane region" description="Helical" evidence="2">
    <location>
        <begin position="85"/>
        <end position="107"/>
    </location>
</feature>
<keyword evidence="2" id="KW-0812">Transmembrane</keyword>
<dbReference type="RefSeq" id="WP_013564236.1">
    <property type="nucleotide sequence ID" value="NC_014962.1"/>
</dbReference>
<dbReference type="AlphaFoldDB" id="E8QXA7"/>
<reference evidence="3 4" key="2">
    <citation type="journal article" date="2011" name="Stand. Genomic Sci.">
        <title>Complete genome sequence of Isosphaera pallida type strain (IS1B).</title>
        <authorList>
            <consortium name="US DOE Joint Genome Institute (JGI-PGF)"/>
            <person name="Goker M."/>
            <person name="Cleland D."/>
            <person name="Saunders E."/>
            <person name="Lapidus A."/>
            <person name="Nolan M."/>
            <person name="Lucas S."/>
            <person name="Hammon N."/>
            <person name="Deshpande S."/>
            <person name="Cheng J.F."/>
            <person name="Tapia R."/>
            <person name="Han C."/>
            <person name="Goodwin L."/>
            <person name="Pitluck S."/>
            <person name="Liolios K."/>
            <person name="Pagani I."/>
            <person name="Ivanova N."/>
            <person name="Mavromatis K."/>
            <person name="Pati A."/>
            <person name="Chen A."/>
            <person name="Palaniappan K."/>
            <person name="Land M."/>
            <person name="Hauser L."/>
            <person name="Chang Y.J."/>
            <person name="Jeffries C.D."/>
            <person name="Detter J.C."/>
            <person name="Beck B."/>
            <person name="Woyke T."/>
            <person name="Bristow J."/>
            <person name="Eisen J.A."/>
            <person name="Markowitz V."/>
            <person name="Hugenholtz P."/>
            <person name="Kyrpides N.C."/>
            <person name="Klenk H.P."/>
        </authorList>
    </citation>
    <scope>NUCLEOTIDE SEQUENCE [LARGE SCALE GENOMIC DNA]</scope>
    <source>
        <strain evidence="4">ATCC 43644 / DSM 9630 / IS1B</strain>
    </source>
</reference>
<dbReference type="KEGG" id="ipa:Isop_1363"/>
<dbReference type="Proteomes" id="UP000008631">
    <property type="component" value="Chromosome"/>
</dbReference>
<accession>E8QXA7</accession>
<dbReference type="HOGENOM" id="CLU_157879_0_0_0"/>
<feature type="compositionally biased region" description="Basic and acidic residues" evidence="1">
    <location>
        <begin position="24"/>
        <end position="33"/>
    </location>
</feature>
<dbReference type="EMBL" id="CP002353">
    <property type="protein sequence ID" value="ADV61948.1"/>
    <property type="molecule type" value="Genomic_DNA"/>
</dbReference>
<dbReference type="InParanoid" id="E8QXA7"/>
<keyword evidence="2" id="KW-1133">Transmembrane helix</keyword>
<feature type="transmembrane region" description="Helical" evidence="2">
    <location>
        <begin position="45"/>
        <end position="65"/>
    </location>
</feature>
<evidence type="ECO:0000256" key="1">
    <source>
        <dbReference type="SAM" id="MobiDB-lite"/>
    </source>
</evidence>
<evidence type="ECO:0000256" key="2">
    <source>
        <dbReference type="SAM" id="Phobius"/>
    </source>
</evidence>
<dbReference type="eggNOG" id="ENOG5033DTF">
    <property type="taxonomic scope" value="Bacteria"/>
</dbReference>
<gene>
    <name evidence="3" type="ordered locus">Isop_1363</name>
</gene>
<sequence length="132" mass="14649">MSCSDPFATLNSPHASPLHPSHPHASDDHTDPTVRHATREAIGIGLIWLGALVWTSTISYLFGYVDRSTIERQPPEFHLILGMPFWVVWGVMLPWILCAGISTWFALRVMADDDLGTDHAEELEADITGADR</sequence>
<name>E8QXA7_ISOPI</name>
<keyword evidence="2" id="KW-0472">Membrane</keyword>
<reference key="1">
    <citation type="submission" date="2010-11" db="EMBL/GenBank/DDBJ databases">
        <title>The complete sequence of chromosome of Isophaera pallida ATCC 43644.</title>
        <authorList>
            <consortium name="US DOE Joint Genome Institute (JGI-PGF)"/>
            <person name="Lucas S."/>
            <person name="Copeland A."/>
            <person name="Lapidus A."/>
            <person name="Bruce D."/>
            <person name="Goodwin L."/>
            <person name="Pitluck S."/>
            <person name="Kyrpides N."/>
            <person name="Mavromatis K."/>
            <person name="Pagani I."/>
            <person name="Ivanova N."/>
            <person name="Saunders E."/>
            <person name="Brettin T."/>
            <person name="Detter J.C."/>
            <person name="Han C."/>
            <person name="Tapia R."/>
            <person name="Land M."/>
            <person name="Hauser L."/>
            <person name="Markowitz V."/>
            <person name="Cheng J.-F."/>
            <person name="Hugenholtz P."/>
            <person name="Woyke T."/>
            <person name="Wu D."/>
            <person name="Eisen J.A."/>
        </authorList>
    </citation>
    <scope>NUCLEOTIDE SEQUENCE</scope>
    <source>
        <strain>ATCC 43644</strain>
    </source>
</reference>
<feature type="region of interest" description="Disordered" evidence="1">
    <location>
        <begin position="1"/>
        <end position="33"/>
    </location>
</feature>